<sequence>MGFAVPPPLPDARCALTAPFHPYRGRTRGGLISVALSLGSPPPDVIRHRVSVEPGLSSAPRGVTRPSGRLADQHMRERSVRVKCAGAKGTGGAGGVGHAQLIRPRHRRAPAMPDQFEAMMVRALLQ</sequence>
<dbReference type="AntiFam" id="ANF00041">
    <property type="entry name" value="Antisense to RNaseP"/>
</dbReference>
<dbReference type="AlphaFoldDB" id="A0A9W6MXY5"/>
<accession>A0A9W6MXY5</accession>
<organism evidence="2 3">
    <name type="scientific">Ancylobacter dichloromethanicus</name>
    <dbReference type="NCBI Taxonomy" id="518825"/>
    <lineage>
        <taxon>Bacteria</taxon>
        <taxon>Pseudomonadati</taxon>
        <taxon>Pseudomonadota</taxon>
        <taxon>Alphaproteobacteria</taxon>
        <taxon>Hyphomicrobiales</taxon>
        <taxon>Xanthobacteraceae</taxon>
        <taxon>Ancylobacter</taxon>
    </lineage>
</organism>
<comment type="caution">
    <text evidence="2">The sequence shown here is derived from an EMBL/GenBank/DDBJ whole genome shotgun (WGS) entry which is preliminary data.</text>
</comment>
<evidence type="ECO:0000313" key="3">
    <source>
        <dbReference type="Proteomes" id="UP001143370"/>
    </source>
</evidence>
<protein>
    <submittedName>
        <fullName evidence="2">Uncharacterized protein</fullName>
    </submittedName>
</protein>
<feature type="region of interest" description="Disordered" evidence="1">
    <location>
        <begin position="55"/>
        <end position="78"/>
    </location>
</feature>
<proteinExistence type="predicted"/>
<reference evidence="2" key="2">
    <citation type="submission" date="2023-01" db="EMBL/GenBank/DDBJ databases">
        <authorList>
            <person name="Sun Q."/>
            <person name="Evtushenko L."/>
        </authorList>
    </citation>
    <scope>NUCLEOTIDE SEQUENCE</scope>
    <source>
        <strain evidence="2">VKM B-2484</strain>
    </source>
</reference>
<reference evidence="2" key="1">
    <citation type="journal article" date="2014" name="Int. J. Syst. Evol. Microbiol.">
        <title>Complete genome sequence of Corynebacterium casei LMG S-19264T (=DSM 44701T), isolated from a smear-ripened cheese.</title>
        <authorList>
            <consortium name="US DOE Joint Genome Institute (JGI-PGF)"/>
            <person name="Walter F."/>
            <person name="Albersmeier A."/>
            <person name="Kalinowski J."/>
            <person name="Ruckert C."/>
        </authorList>
    </citation>
    <scope>NUCLEOTIDE SEQUENCE</scope>
    <source>
        <strain evidence="2">VKM B-2484</strain>
    </source>
</reference>
<keyword evidence="3" id="KW-1185">Reference proteome</keyword>
<evidence type="ECO:0000313" key="2">
    <source>
        <dbReference type="EMBL" id="GLK70390.1"/>
    </source>
</evidence>
<dbReference type="AntiFam" id="ANF00042">
    <property type="entry name" value="Antisense to RNaseP"/>
</dbReference>
<evidence type="ECO:0000256" key="1">
    <source>
        <dbReference type="SAM" id="MobiDB-lite"/>
    </source>
</evidence>
<name>A0A9W6MXY5_9HYPH</name>
<gene>
    <name evidence="2" type="ORF">GCM10017643_05050</name>
</gene>
<dbReference type="EMBL" id="BSFJ01000004">
    <property type="protein sequence ID" value="GLK70390.1"/>
    <property type="molecule type" value="Genomic_DNA"/>
</dbReference>
<dbReference type="Proteomes" id="UP001143370">
    <property type="component" value="Unassembled WGS sequence"/>
</dbReference>